<dbReference type="PANTHER" id="PTHR10584">
    <property type="entry name" value="SUGAR KINASE"/>
    <property type="match status" value="1"/>
</dbReference>
<proteinExistence type="predicted"/>
<feature type="non-terminal residue" evidence="4">
    <location>
        <position position="1"/>
    </location>
</feature>
<dbReference type="InterPro" id="IPR029056">
    <property type="entry name" value="Ribokinase-like"/>
</dbReference>
<protein>
    <submittedName>
        <fullName evidence="4">Carbohydrate kinase family protein</fullName>
    </submittedName>
</protein>
<evidence type="ECO:0000259" key="3">
    <source>
        <dbReference type="Pfam" id="PF00294"/>
    </source>
</evidence>
<dbReference type="Pfam" id="PF00294">
    <property type="entry name" value="PfkB"/>
    <property type="match status" value="1"/>
</dbReference>
<dbReference type="PANTHER" id="PTHR10584:SF166">
    <property type="entry name" value="RIBOKINASE"/>
    <property type="match status" value="1"/>
</dbReference>
<organism evidence="4 5">
    <name type="scientific">Sulfuriferula multivorans</name>
    <dbReference type="NCBI Taxonomy" id="1559896"/>
    <lineage>
        <taxon>Bacteria</taxon>
        <taxon>Pseudomonadati</taxon>
        <taxon>Pseudomonadota</taxon>
        <taxon>Betaproteobacteria</taxon>
        <taxon>Nitrosomonadales</taxon>
        <taxon>Sulfuricellaceae</taxon>
        <taxon>Sulfuriferula</taxon>
    </lineage>
</organism>
<feature type="domain" description="Carbohydrate kinase PfkB" evidence="3">
    <location>
        <begin position="13"/>
        <end position="99"/>
    </location>
</feature>
<evidence type="ECO:0000256" key="2">
    <source>
        <dbReference type="ARBA" id="ARBA00022777"/>
    </source>
</evidence>
<evidence type="ECO:0000256" key="1">
    <source>
        <dbReference type="ARBA" id="ARBA00022679"/>
    </source>
</evidence>
<accession>A0A7C9P8S4</accession>
<keyword evidence="2 4" id="KW-0418">Kinase</keyword>
<name>A0A7C9P8S4_9PROT</name>
<comment type="caution">
    <text evidence="4">The sequence shown here is derived from an EMBL/GenBank/DDBJ whole genome shotgun (WGS) entry which is preliminary data.</text>
</comment>
<gene>
    <name evidence="4" type="ORF">GZ085_10935</name>
</gene>
<evidence type="ECO:0000313" key="4">
    <source>
        <dbReference type="EMBL" id="NDP48877.1"/>
    </source>
</evidence>
<keyword evidence="1" id="KW-0808">Transferase</keyword>
<dbReference type="EMBL" id="JAAFGW010000174">
    <property type="protein sequence ID" value="NDP48877.1"/>
    <property type="molecule type" value="Genomic_DNA"/>
</dbReference>
<dbReference type="GO" id="GO:0016301">
    <property type="term" value="F:kinase activity"/>
    <property type="evidence" value="ECO:0007669"/>
    <property type="project" value="UniProtKB-KW"/>
</dbReference>
<dbReference type="AlphaFoldDB" id="A0A7C9P8S4"/>
<dbReference type="InterPro" id="IPR011611">
    <property type="entry name" value="PfkB_dom"/>
</dbReference>
<sequence>ELLQTRTEMSLAVLATKVKCLVVTRGEAGSQFYVDGTMIDIPVVPAHAVVDPTGCGDAFRAGLLHGIAHGWDWETTGQLASVMGSIKIEQRGGQNHAPTRDAISKRLNAAFGKSL</sequence>
<dbReference type="Gene3D" id="3.40.1190.20">
    <property type="match status" value="1"/>
</dbReference>
<dbReference type="Proteomes" id="UP000483432">
    <property type="component" value="Unassembled WGS sequence"/>
</dbReference>
<reference evidence="4 5" key="1">
    <citation type="submission" date="2019-09" db="EMBL/GenBank/DDBJ databases">
        <title>H2 Metabolism Revealed by Metagenomic Analysis in Subglacial Sediment of East Antarctica.</title>
        <authorList>
            <person name="Yang Z."/>
            <person name="Zhang Y."/>
            <person name="Lv Y."/>
            <person name="Yan W."/>
            <person name="Xiao X."/>
            <person name="Sun B."/>
            <person name="Ma H."/>
        </authorList>
    </citation>
    <scope>NUCLEOTIDE SEQUENCE [LARGE SCALE GENOMIC DNA]</scope>
    <source>
        <strain evidence="4">Bin2_2</strain>
    </source>
</reference>
<dbReference type="SUPFAM" id="SSF53613">
    <property type="entry name" value="Ribokinase-like"/>
    <property type="match status" value="1"/>
</dbReference>
<evidence type="ECO:0000313" key="5">
    <source>
        <dbReference type="Proteomes" id="UP000483432"/>
    </source>
</evidence>